<organism evidence="2 3">
    <name type="scientific">Erysiphe pulchra</name>
    <dbReference type="NCBI Taxonomy" id="225359"/>
    <lineage>
        <taxon>Eukaryota</taxon>
        <taxon>Fungi</taxon>
        <taxon>Dikarya</taxon>
        <taxon>Ascomycota</taxon>
        <taxon>Pezizomycotina</taxon>
        <taxon>Leotiomycetes</taxon>
        <taxon>Erysiphales</taxon>
        <taxon>Erysiphaceae</taxon>
        <taxon>Erysiphe</taxon>
    </lineage>
</organism>
<dbReference type="Pfam" id="PF04857">
    <property type="entry name" value="CAF1"/>
    <property type="match status" value="1"/>
</dbReference>
<dbReference type="InterPro" id="IPR006941">
    <property type="entry name" value="RNase_CAF1"/>
</dbReference>
<comment type="caution">
    <text evidence="2">The sequence shown here is derived from an EMBL/GenBank/DDBJ whole genome shotgun (WGS) entry which is preliminary data.</text>
</comment>
<dbReference type="InterPro" id="IPR051181">
    <property type="entry name" value="CAF1_poly(A)_ribonucleases"/>
</dbReference>
<dbReference type="GO" id="GO:1990432">
    <property type="term" value="P:siRNA 3'-end processing"/>
    <property type="evidence" value="ECO:0007669"/>
    <property type="project" value="TreeGrafter"/>
</dbReference>
<dbReference type="STRING" id="225359.A0A2S4Q1L5"/>
<dbReference type="OrthoDB" id="1432093at2759"/>
<dbReference type="InterPro" id="IPR036397">
    <property type="entry name" value="RNaseH_sf"/>
</dbReference>
<evidence type="ECO:0000256" key="1">
    <source>
        <dbReference type="ARBA" id="ARBA00008372"/>
    </source>
</evidence>
<dbReference type="GO" id="GO:0000175">
    <property type="term" value="F:3'-5'-RNA exonuclease activity"/>
    <property type="evidence" value="ECO:0007669"/>
    <property type="project" value="TreeGrafter"/>
</dbReference>
<dbReference type="AlphaFoldDB" id="A0A2S4Q1L5"/>
<evidence type="ECO:0000313" key="3">
    <source>
        <dbReference type="Proteomes" id="UP000237438"/>
    </source>
</evidence>
<dbReference type="GO" id="GO:1990431">
    <property type="term" value="P:priRNA 3'-end processing"/>
    <property type="evidence" value="ECO:0007669"/>
    <property type="project" value="TreeGrafter"/>
</dbReference>
<evidence type="ECO:0000313" key="2">
    <source>
        <dbReference type="EMBL" id="POS88170.1"/>
    </source>
</evidence>
<dbReference type="GO" id="GO:0000289">
    <property type="term" value="P:nuclear-transcribed mRNA poly(A) tail shortening"/>
    <property type="evidence" value="ECO:0007669"/>
    <property type="project" value="TreeGrafter"/>
</dbReference>
<dbReference type="SUPFAM" id="SSF53098">
    <property type="entry name" value="Ribonuclease H-like"/>
    <property type="match status" value="1"/>
</dbReference>
<dbReference type="GO" id="GO:0003723">
    <property type="term" value="F:RNA binding"/>
    <property type="evidence" value="ECO:0007669"/>
    <property type="project" value="TreeGrafter"/>
</dbReference>
<dbReference type="EMBL" id="PEDP01000024">
    <property type="protein sequence ID" value="POS88170.1"/>
    <property type="molecule type" value="Genomic_DNA"/>
</dbReference>
<proteinExistence type="inferred from homology"/>
<comment type="similarity">
    <text evidence="1">Belongs to the CAF1 family.</text>
</comment>
<dbReference type="PANTHER" id="PTHR15092:SF22">
    <property type="entry name" value="POLY(A)-SPECIFIC RIBONUCLEASE PNLDC1"/>
    <property type="match status" value="1"/>
</dbReference>
<dbReference type="GO" id="GO:0005634">
    <property type="term" value="C:nucleus"/>
    <property type="evidence" value="ECO:0007669"/>
    <property type="project" value="TreeGrafter"/>
</dbReference>
<dbReference type="InterPro" id="IPR036867">
    <property type="entry name" value="R3H_dom_sf"/>
</dbReference>
<dbReference type="Gene3D" id="3.30.1370.50">
    <property type="entry name" value="R3H-like domain"/>
    <property type="match status" value="1"/>
</dbReference>
<reference evidence="2 3" key="1">
    <citation type="submission" date="2017-10" db="EMBL/GenBank/DDBJ databases">
        <title>Development of genomic resources for the powdery mildew, Erysiphe pulchra.</title>
        <authorList>
            <person name="Wadl P.A."/>
            <person name="Mack B.M."/>
            <person name="Moore G."/>
            <person name="Beltz S.B."/>
        </authorList>
    </citation>
    <scope>NUCLEOTIDE SEQUENCE [LARGE SCALE GENOMIC DNA]</scope>
    <source>
        <strain evidence="2">Cflorida</strain>
    </source>
</reference>
<accession>A0A2S4Q1L5</accession>
<gene>
    <name evidence="2" type="ORF">EPUL_000204</name>
</gene>
<keyword evidence="3" id="KW-1185">Reference proteome</keyword>
<dbReference type="PANTHER" id="PTHR15092">
    <property type="entry name" value="POLY A -SPECIFIC RIBONUCLEASE/TARGET OF EGR1, MEMBER 1"/>
    <property type="match status" value="1"/>
</dbReference>
<sequence length="565" mass="65053">MDLNQSNFYRNVLDIIENISNAAFVTFDLEMSGISTRPKNSPGDRTLDVSKPTLQQQYDEVRSTAETFQILQMGITIVEEVREKEFYIARPYNFDLSPLSYGGVDIGLQRTIRFNSSSCDFLHKNGFDFGRLFRSGIPYLSRTEEFELRSEYEQRAERNSKIPDLIIEEEDKKALEFCNYTRTSITNWLNKPVQKFVNIGTKDNKLTGFQRRLVYQIVRRDFPELRTFGRCDGDFMQIEKLDEEQEAIHRKHRLKKLDTKLFKQKGLGWVFEALCGGNLSGIDPLWVYNQEDDEPEKLPAGIATRIKDVEAKLKSKNHVIIGHNLFMDIAFLYKTFIGPLPTQVEDFQKEIHQLFPRVIDTKFLATHGLESMHIRSSLKEVLKPFLKIDNPLILLHQDHRGYGSSFGRDHEAGYDSWMTAELFVKLSAKLMTDQKVGGEMDKAGTSLCADNNSCQEIIEDNNQINNKSRNTSESILPTQETENINNPYISSNPFAILETIEDRQDVAVTEISTIQKWLPDFSSSFWAAYLNKIRVNSIESGYFDLASSELSETDDQHRKKICTSL</sequence>
<dbReference type="Gene3D" id="3.30.420.10">
    <property type="entry name" value="Ribonuclease H-like superfamily/Ribonuclease H"/>
    <property type="match status" value="2"/>
</dbReference>
<dbReference type="Proteomes" id="UP000237438">
    <property type="component" value="Unassembled WGS sequence"/>
</dbReference>
<protein>
    <recommendedName>
        <fullName evidence="4">CAF1-domain-containing protein</fullName>
    </recommendedName>
</protein>
<dbReference type="InterPro" id="IPR012337">
    <property type="entry name" value="RNaseH-like_sf"/>
</dbReference>
<evidence type="ECO:0008006" key="4">
    <source>
        <dbReference type="Google" id="ProtNLM"/>
    </source>
</evidence>
<name>A0A2S4Q1L5_9PEZI</name>